<feature type="transmembrane region" description="Helical" evidence="1">
    <location>
        <begin position="56"/>
        <end position="74"/>
    </location>
</feature>
<comment type="caution">
    <text evidence="2">The sequence shown here is derived from an EMBL/GenBank/DDBJ whole genome shotgun (WGS) entry which is preliminary data.</text>
</comment>
<keyword evidence="1" id="KW-0812">Transmembrane</keyword>
<keyword evidence="3" id="KW-1185">Reference proteome</keyword>
<gene>
    <name evidence="2" type="ORF">H6G05_21840</name>
</gene>
<evidence type="ECO:0000256" key="1">
    <source>
        <dbReference type="SAM" id="Phobius"/>
    </source>
</evidence>
<sequence>MGRRIVTKKLQSGTSQETVDGYQERLLKYIPADINTAWIGLTGIIKSASNIPQTTVLWIVFVILLILTPIWIWRGTKESKKPVAKTQIIVSTVAFFVWVFALGEPFSTSFKDLYQPVYGSILLILYTLIVAKIVPTEE</sequence>
<feature type="transmembrane region" description="Helical" evidence="1">
    <location>
        <begin position="115"/>
        <end position="134"/>
    </location>
</feature>
<accession>A0ABR8CGM7</accession>
<evidence type="ECO:0000313" key="2">
    <source>
        <dbReference type="EMBL" id="MBD2319468.1"/>
    </source>
</evidence>
<dbReference type="Proteomes" id="UP000618445">
    <property type="component" value="Unassembled WGS sequence"/>
</dbReference>
<name>A0ABR8CGM7_9CYAN</name>
<keyword evidence="1" id="KW-0472">Membrane</keyword>
<proteinExistence type="predicted"/>
<keyword evidence="1" id="KW-1133">Transmembrane helix</keyword>
<dbReference type="RefSeq" id="WP_190581506.1">
    <property type="nucleotide sequence ID" value="NZ_CAWPQU010000048.1"/>
</dbReference>
<evidence type="ECO:0000313" key="3">
    <source>
        <dbReference type="Proteomes" id="UP000618445"/>
    </source>
</evidence>
<reference evidence="2 3" key="1">
    <citation type="journal article" date="2020" name="ISME J.">
        <title>Comparative genomics reveals insights into cyanobacterial evolution and habitat adaptation.</title>
        <authorList>
            <person name="Chen M.Y."/>
            <person name="Teng W.K."/>
            <person name="Zhao L."/>
            <person name="Hu C.X."/>
            <person name="Zhou Y.K."/>
            <person name="Han B.P."/>
            <person name="Song L.R."/>
            <person name="Shu W.S."/>
        </authorList>
    </citation>
    <scope>NUCLEOTIDE SEQUENCE [LARGE SCALE GENOMIC DNA]</scope>
    <source>
        <strain evidence="2 3">FACHB-1050</strain>
    </source>
</reference>
<protein>
    <submittedName>
        <fullName evidence="2">Uncharacterized protein</fullName>
    </submittedName>
</protein>
<feature type="transmembrane region" description="Helical" evidence="1">
    <location>
        <begin position="86"/>
        <end position="103"/>
    </location>
</feature>
<dbReference type="EMBL" id="JACJQY010000052">
    <property type="protein sequence ID" value="MBD2319468.1"/>
    <property type="molecule type" value="Genomic_DNA"/>
</dbReference>
<organism evidence="2 3">
    <name type="scientific">Phormidium tenue FACHB-1050</name>
    <dbReference type="NCBI Taxonomy" id="2692857"/>
    <lineage>
        <taxon>Bacteria</taxon>
        <taxon>Bacillati</taxon>
        <taxon>Cyanobacteriota</taxon>
        <taxon>Cyanophyceae</taxon>
        <taxon>Oscillatoriophycideae</taxon>
        <taxon>Oscillatoriales</taxon>
        <taxon>Oscillatoriaceae</taxon>
        <taxon>Phormidium</taxon>
    </lineage>
</organism>